<proteinExistence type="inferred from homology"/>
<feature type="domain" description="AB hydrolase-1" evidence="2">
    <location>
        <begin position="34"/>
        <end position="301"/>
    </location>
</feature>
<dbReference type="Gene3D" id="3.40.50.1820">
    <property type="entry name" value="alpha/beta hydrolase"/>
    <property type="match status" value="1"/>
</dbReference>
<dbReference type="PANTHER" id="PTHR43798">
    <property type="entry name" value="MONOACYLGLYCEROL LIPASE"/>
    <property type="match status" value="1"/>
</dbReference>
<evidence type="ECO:0000259" key="2">
    <source>
        <dbReference type="Pfam" id="PF00561"/>
    </source>
</evidence>
<sequence length="318" mass="37051">MKKQTASKKVTKEYLSINQKRQGILIETRNTSNPVLLIIHGGPGLPLYPFMSAHQVDLTHHYTVVYWDQPGTGMSGVHTEETIQALVDDAYQLIQHLRTKFNQSKVYLMCHSFGTIVGTHLAHQHPQYIATYIGIGQLGHVLKNEHRILNQIKMFVRQEGDHGGLQLLEKVHLDYDFHKNKYYQLLREWYTARYKVGFSSRGYGLFKMIQVILKTPHYSWLERLNILRSGLMGAPRLSKEMTRTNLLDIAQEIWVPMIIMQGVHDLQTTLEESRIFFEKIGSRYKRYYYFQDAAHAPFIDETEKFLFIMKEIVAPHAT</sequence>
<evidence type="ECO:0000313" key="4">
    <source>
        <dbReference type="Proteomes" id="UP000242704"/>
    </source>
</evidence>
<reference evidence="3 4" key="1">
    <citation type="journal article" date="2016" name="Front. Microbiol.">
        <title>Comprehensive Phylogenetic Analysis of Bovine Non-aureus Staphylococci Species Based on Whole-Genome Sequencing.</title>
        <authorList>
            <person name="Naushad S."/>
            <person name="Barkema H.W."/>
            <person name="Luby C."/>
            <person name="Condas L.A."/>
            <person name="Nobrega D.B."/>
            <person name="Carson D.A."/>
            <person name="De Buck J."/>
        </authorList>
    </citation>
    <scope>NUCLEOTIDE SEQUENCE [LARGE SCALE GENOMIC DNA]</scope>
    <source>
        <strain evidence="3 4">SNUC 505</strain>
    </source>
</reference>
<dbReference type="InterPro" id="IPR029058">
    <property type="entry name" value="AB_hydrolase_fold"/>
</dbReference>
<comment type="caution">
    <text evidence="3">The sequence shown here is derived from an EMBL/GenBank/DDBJ whole genome shotgun (WGS) entry which is preliminary data.</text>
</comment>
<dbReference type="GO" id="GO:0016787">
    <property type="term" value="F:hydrolase activity"/>
    <property type="evidence" value="ECO:0007669"/>
    <property type="project" value="UniProtKB-KW"/>
</dbReference>
<dbReference type="Proteomes" id="UP000242704">
    <property type="component" value="Unassembled WGS sequence"/>
</dbReference>
<dbReference type="RefSeq" id="WP_107360627.1">
    <property type="nucleotide sequence ID" value="NZ_JAHSUP010000012.1"/>
</dbReference>
<dbReference type="EMBL" id="PZBZ01000028">
    <property type="protein sequence ID" value="PTG14306.1"/>
    <property type="molecule type" value="Genomic_DNA"/>
</dbReference>
<dbReference type="SUPFAM" id="SSF53474">
    <property type="entry name" value="alpha/beta-Hydrolases"/>
    <property type="match status" value="1"/>
</dbReference>
<dbReference type="PANTHER" id="PTHR43798:SF33">
    <property type="entry name" value="HYDROLASE, PUTATIVE (AFU_ORTHOLOGUE AFUA_2G14860)-RELATED"/>
    <property type="match status" value="1"/>
</dbReference>
<dbReference type="Pfam" id="PF00561">
    <property type="entry name" value="Abhydrolase_1"/>
    <property type="match status" value="1"/>
</dbReference>
<name>A0AAE5W7R8_STACR</name>
<comment type="similarity">
    <text evidence="1">Belongs to the AB hydrolase superfamily.</text>
</comment>
<organism evidence="3 4">
    <name type="scientific">Staphylococcus chromogenes</name>
    <name type="common">Staphylococcus hyicus subsp. chromogenes</name>
    <dbReference type="NCBI Taxonomy" id="46126"/>
    <lineage>
        <taxon>Bacteria</taxon>
        <taxon>Bacillati</taxon>
        <taxon>Bacillota</taxon>
        <taxon>Bacilli</taxon>
        <taxon>Bacillales</taxon>
        <taxon>Staphylococcaceae</taxon>
        <taxon>Staphylococcus</taxon>
    </lineage>
</organism>
<dbReference type="GO" id="GO:0016020">
    <property type="term" value="C:membrane"/>
    <property type="evidence" value="ECO:0007669"/>
    <property type="project" value="TreeGrafter"/>
</dbReference>
<accession>A0AAE5W7R8</accession>
<evidence type="ECO:0000313" key="3">
    <source>
        <dbReference type="EMBL" id="PTG14306.1"/>
    </source>
</evidence>
<dbReference type="AlphaFoldDB" id="A0AAE5W7R8"/>
<protein>
    <submittedName>
        <fullName evidence="3">Alpha/beta hydrolase</fullName>
    </submittedName>
</protein>
<keyword evidence="3" id="KW-0378">Hydrolase</keyword>
<evidence type="ECO:0000256" key="1">
    <source>
        <dbReference type="ARBA" id="ARBA00008645"/>
    </source>
</evidence>
<dbReference type="InterPro" id="IPR050266">
    <property type="entry name" value="AB_hydrolase_sf"/>
</dbReference>
<gene>
    <name evidence="3" type="ORF">BU653_06275</name>
</gene>
<dbReference type="InterPro" id="IPR000073">
    <property type="entry name" value="AB_hydrolase_1"/>
</dbReference>